<protein>
    <recommendedName>
        <fullName evidence="5">RES domain-containing protein</fullName>
    </recommendedName>
</protein>
<dbReference type="EMBL" id="CP073708">
    <property type="protein sequence ID" value="QUO43342.1"/>
    <property type="molecule type" value="Genomic_DNA"/>
</dbReference>
<dbReference type="RefSeq" id="WP_198829817.1">
    <property type="nucleotide sequence ID" value="NZ_CP066308.1"/>
</dbReference>
<keyword evidence="4" id="KW-1185">Reference proteome</keyword>
<dbReference type="KEGG" id="bcop:JD108_10840"/>
<evidence type="ECO:0008006" key="5">
    <source>
        <dbReference type="Google" id="ProtNLM"/>
    </source>
</evidence>
<gene>
    <name evidence="1" type="ORF">JD108_10840</name>
    <name evidence="2" type="ORF">KDJ56_10525</name>
</gene>
<dbReference type="AlphaFoldDB" id="A0A7T5EPD6"/>
<reference evidence="2" key="2">
    <citation type="submission" date="2021-04" db="EMBL/GenBank/DDBJ databases">
        <title>Brevibacillus composti FJAT-54423, complete genome.</title>
        <authorList>
            <person name="Tang R."/>
        </authorList>
    </citation>
    <scope>NUCLEOTIDE SEQUENCE</scope>
    <source>
        <strain evidence="2">FJAT-54424</strain>
    </source>
</reference>
<proteinExistence type="predicted"/>
<dbReference type="Proteomes" id="UP000595847">
    <property type="component" value="Chromosome"/>
</dbReference>
<reference evidence="1 3" key="1">
    <citation type="submission" date="2020-12" db="EMBL/GenBank/DDBJ databases">
        <title>strain FJAT-54423T represents a novel species of the genus Brevibacillus.</title>
        <authorList>
            <person name="Tang R."/>
        </authorList>
    </citation>
    <scope>NUCLEOTIDE SEQUENCE [LARGE SCALE GENOMIC DNA]</scope>
    <source>
        <strain evidence="1 3">FJAT-54423</strain>
    </source>
</reference>
<organism evidence="1 3">
    <name type="scientific">Brevibacillus composti</name>
    <dbReference type="NCBI Taxonomy" id="2796470"/>
    <lineage>
        <taxon>Bacteria</taxon>
        <taxon>Bacillati</taxon>
        <taxon>Bacillota</taxon>
        <taxon>Bacilli</taxon>
        <taxon>Bacillales</taxon>
        <taxon>Paenibacillaceae</taxon>
        <taxon>Brevibacillus</taxon>
    </lineage>
</organism>
<name>A0A7T5EPD6_9BACL</name>
<evidence type="ECO:0000313" key="4">
    <source>
        <dbReference type="Proteomes" id="UP000677234"/>
    </source>
</evidence>
<evidence type="ECO:0000313" key="1">
    <source>
        <dbReference type="EMBL" id="QQE76315.1"/>
    </source>
</evidence>
<accession>A0A7T5EPD6</accession>
<dbReference type="Proteomes" id="UP000677234">
    <property type="component" value="Chromosome"/>
</dbReference>
<sequence length="174" mass="20204">MKQIVYRGVEYQEAVRVVKSQRYERHERRQFVNGAIAKAVFGTGVYLVSSKKIAAQYAICHAETTWDQAAILAQELDTDKLFCLHEGYGENQLRTDALRELYTEQELIQKAEGLSHREWLDWTGEAIRRYLLAKGYEGISYRISDELTYYICYRPERQIANISLYSVFDLGVSS</sequence>
<evidence type="ECO:0000313" key="3">
    <source>
        <dbReference type="Proteomes" id="UP000595847"/>
    </source>
</evidence>
<dbReference type="EMBL" id="CP066308">
    <property type="protein sequence ID" value="QQE76315.1"/>
    <property type="molecule type" value="Genomic_DNA"/>
</dbReference>
<evidence type="ECO:0000313" key="2">
    <source>
        <dbReference type="EMBL" id="QUO43342.1"/>
    </source>
</evidence>